<dbReference type="PATRIC" id="fig|1324352.5.peg.3672"/>
<protein>
    <submittedName>
        <fullName evidence="1">Uncharacterized protein</fullName>
    </submittedName>
</protein>
<dbReference type="RefSeq" id="WP_053328850.1">
    <property type="nucleotide sequence ID" value="NZ_CP009928.1"/>
</dbReference>
<organism evidence="1 2">
    <name type="scientific">Chryseobacterium gallinarum</name>
    <dbReference type="NCBI Taxonomy" id="1324352"/>
    <lineage>
        <taxon>Bacteria</taxon>
        <taxon>Pseudomonadati</taxon>
        <taxon>Bacteroidota</taxon>
        <taxon>Flavobacteriia</taxon>
        <taxon>Flavobacteriales</taxon>
        <taxon>Weeksellaceae</taxon>
        <taxon>Chryseobacterium group</taxon>
        <taxon>Chryseobacterium</taxon>
    </lineage>
</organism>
<accession>A0A0G3M6G2</accession>
<dbReference type="STRING" id="1324352.OK18_17535"/>
<dbReference type="KEGG" id="cgn:OK18_17535"/>
<sequence>MDIKKYFEKISEQSKEIFELTTNTYEQKLAKSHYLCTCIFDFSEEIIAANDEICALKNAISQLETSLYCLTIGLYRQANMCLRLGFELALGSIFFSTNKLEYLEWEIGKQDIRWSKLIDEENGVLSERFSIFFSSNLNKVIQEFNNRASRVYRRLSEFVHGNNETWSKVDLELVYNKILADDFFNYFSEVCEIILFTLSVRYLKKIEKDNLDFLITELSHIEEIRIYLGGPK</sequence>
<dbReference type="Proteomes" id="UP000035213">
    <property type="component" value="Chromosome"/>
</dbReference>
<name>A0A0G3M6G2_CHRGL</name>
<evidence type="ECO:0000313" key="1">
    <source>
        <dbReference type="EMBL" id="AKK74165.1"/>
    </source>
</evidence>
<reference evidence="1 2" key="1">
    <citation type="submission" date="2014-11" db="EMBL/GenBank/DDBJ databases">
        <authorList>
            <person name="Park G.-S."/>
            <person name="Hong S.-J."/>
            <person name="Jung B.K."/>
            <person name="Khan A.R."/>
            <person name="Kwak Y."/>
            <person name="Shin J.-H."/>
        </authorList>
    </citation>
    <scope>NUCLEOTIDE SEQUENCE [LARGE SCALE GENOMIC DNA]</scope>
    <source>
        <strain evidence="1 2">DSM 27622</strain>
    </source>
</reference>
<dbReference type="EMBL" id="CP009928">
    <property type="protein sequence ID" value="AKK74165.1"/>
    <property type="molecule type" value="Genomic_DNA"/>
</dbReference>
<proteinExistence type="predicted"/>
<dbReference type="AlphaFoldDB" id="A0A0G3M6G2"/>
<evidence type="ECO:0000313" key="2">
    <source>
        <dbReference type="Proteomes" id="UP000035213"/>
    </source>
</evidence>
<dbReference type="OrthoDB" id="9780310at2"/>
<gene>
    <name evidence="1" type="ORF">OK18_17535</name>
</gene>